<proteinExistence type="predicted"/>
<name>C2FYL1_SPHSI</name>
<sequence length="527" mass="58286">MKMNNSLGIYLIGAMLILQSCTKSFEKYNTDPKGSTQEEVERDGYILASALTGMQAWVIPLDVNTCQFTECLLGGSYGGYLSDSNNGFNGKNFATYNPEENWLRVPFNDVIPNIFIRNVKVKSVTQDPIPAAVADIIKVLSISRVSSIYGPIPYSKIGAEGALNAPYDSEEEVYTKMFAELDAAIAVLTLRRTENFTPKADIVFGGNVIKWIKLANSLKLRLAMRILSANPSLAKTKAEEAVQHEIGPMLSNEDNAFAQPVSKNPFRVVMYEYNNGDSRISADITSYMNGYKDPRREKYFTVSTFTGNITNGYLGLRSGISIPSGENVKRYTNMNVGNTDKVLWMNAAEVAFLRAEGALRGWNMGTAAMAGSTPAEGFYKTGINLSFNQWGAAGATAYTEDSRSVATSYIDPLGAFSNTGSTSMITIKWNSAADMEQNLERIITQKWIANFPLGIEAWTEYRRTGYPKLMSVLQNNSGGRVNSQRMARRLPYPQDEYTENAVNVQNAVSTYLKGPDEMGTDLWWAKK</sequence>
<comment type="caution">
    <text evidence="1">The sequence shown here is derived from an EMBL/GenBank/DDBJ whole genome shotgun (WGS) entry which is preliminary data.</text>
</comment>
<dbReference type="HOGENOM" id="CLU_025928_2_0_10"/>
<evidence type="ECO:0000313" key="2">
    <source>
        <dbReference type="Proteomes" id="UP000006241"/>
    </source>
</evidence>
<dbReference type="InterPro" id="IPR011990">
    <property type="entry name" value="TPR-like_helical_dom_sf"/>
</dbReference>
<evidence type="ECO:0008006" key="3">
    <source>
        <dbReference type="Google" id="ProtNLM"/>
    </source>
</evidence>
<gene>
    <name evidence="1" type="ORF">HMPREF0765_2417</name>
</gene>
<accession>C2FYL1</accession>
<evidence type="ECO:0000313" key="1">
    <source>
        <dbReference type="EMBL" id="EEI91957.1"/>
    </source>
</evidence>
<reference evidence="1 2" key="1">
    <citation type="submission" date="2009-01" db="EMBL/GenBank/DDBJ databases">
        <authorList>
            <person name="Qin X."/>
            <person name="Bachman B."/>
            <person name="Battles P."/>
            <person name="Bell A."/>
            <person name="Bess C."/>
            <person name="Bickham C."/>
            <person name="Chaboub L."/>
            <person name="Chen D."/>
            <person name="Coyle M."/>
            <person name="Deiros D.R."/>
            <person name="Dinh H."/>
            <person name="Forbes L."/>
            <person name="Fowler G."/>
            <person name="Francisco L."/>
            <person name="Fu Q."/>
            <person name="Gubbala S."/>
            <person name="Hale W."/>
            <person name="Han Y."/>
            <person name="Hemphill L."/>
            <person name="Highlander S.K."/>
            <person name="Hirani K."/>
            <person name="Hogues M."/>
            <person name="Jackson L."/>
            <person name="Jakkamsetti A."/>
            <person name="Javaid M."/>
            <person name="Jiang H."/>
            <person name="Korchina V."/>
            <person name="Kovar C."/>
            <person name="Lara F."/>
            <person name="Lee S."/>
            <person name="Mata R."/>
            <person name="Mathew T."/>
            <person name="Moen C."/>
            <person name="Morales K."/>
            <person name="Munidasa M."/>
            <person name="Nazareth L."/>
            <person name="Ngo R."/>
            <person name="Nguyen L."/>
            <person name="Okwuonu G."/>
            <person name="Ongeri F."/>
            <person name="Patil S."/>
            <person name="Petrosino J."/>
            <person name="Pham C."/>
            <person name="Pham P."/>
            <person name="Pu L.-L."/>
            <person name="Puazo M."/>
            <person name="Raj R."/>
            <person name="Reid J."/>
            <person name="Rouhana J."/>
            <person name="Saada N."/>
            <person name="Shang Y."/>
            <person name="Simmons D."/>
            <person name="Thornton R."/>
            <person name="Warren J."/>
            <person name="Weissenberger G."/>
            <person name="Zhang J."/>
            <person name="Zhang L."/>
            <person name="Zhou C."/>
            <person name="Zhu D."/>
            <person name="Muzny D."/>
            <person name="Worley K."/>
            <person name="Gibbs R."/>
        </authorList>
    </citation>
    <scope>NUCLEOTIDE SEQUENCE [LARGE SCALE GENOMIC DNA]</scope>
    <source>
        <strain evidence="1 2">ATCC 33300</strain>
    </source>
</reference>
<organism evidence="1 2">
    <name type="scientific">Sphingobacterium spiritivorum ATCC 33300</name>
    <dbReference type="NCBI Taxonomy" id="525372"/>
    <lineage>
        <taxon>Bacteria</taxon>
        <taxon>Pseudomonadati</taxon>
        <taxon>Bacteroidota</taxon>
        <taxon>Sphingobacteriia</taxon>
        <taxon>Sphingobacteriales</taxon>
        <taxon>Sphingobacteriaceae</taxon>
        <taxon>Sphingobacterium</taxon>
    </lineage>
</organism>
<dbReference type="AlphaFoldDB" id="C2FYL1"/>
<dbReference type="Proteomes" id="UP000006241">
    <property type="component" value="Unassembled WGS sequence"/>
</dbReference>
<dbReference type="RefSeq" id="WP_003010860.1">
    <property type="nucleotide sequence ID" value="NZ_GG668633.1"/>
</dbReference>
<dbReference type="PROSITE" id="PS51257">
    <property type="entry name" value="PROKAR_LIPOPROTEIN"/>
    <property type="match status" value="1"/>
</dbReference>
<dbReference type="InterPro" id="IPR024302">
    <property type="entry name" value="SusD-like"/>
</dbReference>
<dbReference type="Pfam" id="PF12741">
    <property type="entry name" value="SusD-like"/>
    <property type="match status" value="1"/>
</dbReference>
<dbReference type="Gene3D" id="1.25.40.390">
    <property type="match status" value="1"/>
</dbReference>
<protein>
    <recommendedName>
        <fullName evidence="3">SusD/RagB family nutrient-binding outer membrane lipoprotein</fullName>
    </recommendedName>
</protein>
<dbReference type="EMBL" id="ACHB01000057">
    <property type="protein sequence ID" value="EEI91957.1"/>
    <property type="molecule type" value="Genomic_DNA"/>
</dbReference>
<dbReference type="SUPFAM" id="SSF48452">
    <property type="entry name" value="TPR-like"/>
    <property type="match status" value="1"/>
</dbReference>